<gene>
    <name evidence="2" type="ORF">MFLO_08912</name>
</gene>
<dbReference type="Proteomes" id="UP000019249">
    <property type="component" value="Unassembled WGS sequence"/>
</dbReference>
<dbReference type="EMBL" id="AODF01000018">
    <property type="protein sequence ID" value="EUJ31333.1"/>
    <property type="molecule type" value="Genomic_DNA"/>
</dbReference>
<sequence length="152" mass="17490">EEDAQMYGNMYERERARARGEASGDYTYQASVLRERLKSKELTPSERIRLRHAERDLIKQAQKVELKSAVNQEANRIEAHLTHKMRNIQKKYAEVQEELHILQRQLKDAFDSVTGDARARVVSDHTCAGYRAEPRGAICSMVSDDGLKKTDK</sequence>
<feature type="coiled-coil region" evidence="1">
    <location>
        <begin position="78"/>
        <end position="112"/>
    </location>
</feature>
<reference evidence="2 3" key="1">
    <citation type="journal article" date="2014" name="Int. J. Syst. Evol. Microbiol.">
        <title>Listeria floridensis sp. nov., Listeria aquatica sp. nov., Listeria cornellensis sp. nov., Listeria riparia sp. nov. and Listeria grandensis sp. nov., from agricultural and natural environments.</title>
        <authorList>
            <person name="den Bakker H.C."/>
            <person name="Warchocki S."/>
            <person name="Wright E.M."/>
            <person name="Allred A.F."/>
            <person name="Ahlstrom C."/>
            <person name="Manuel C.S."/>
            <person name="Stasiewicz M.J."/>
            <person name="Burrell A."/>
            <person name="Roof S."/>
            <person name="Strawn L."/>
            <person name="Fortes E.D."/>
            <person name="Nightingale K.K."/>
            <person name="Kephart D."/>
            <person name="Wiedmann M."/>
        </authorList>
    </citation>
    <scope>NUCLEOTIDE SEQUENCE [LARGE SCALE GENOMIC DNA]</scope>
    <source>
        <strain evidence="2 3">FSL S10-1187</strain>
    </source>
</reference>
<evidence type="ECO:0000256" key="1">
    <source>
        <dbReference type="SAM" id="Coils"/>
    </source>
</evidence>
<protein>
    <submittedName>
        <fullName evidence="2">Uncharacterized protein</fullName>
    </submittedName>
</protein>
<dbReference type="RefSeq" id="WP_036097388.1">
    <property type="nucleotide sequence ID" value="NZ_AODF01000018.1"/>
</dbReference>
<accession>A0ABP3AXN1</accession>
<evidence type="ECO:0000313" key="2">
    <source>
        <dbReference type="EMBL" id="EUJ31333.1"/>
    </source>
</evidence>
<keyword evidence="3" id="KW-1185">Reference proteome</keyword>
<keyword evidence="1" id="KW-0175">Coiled coil</keyword>
<proteinExistence type="predicted"/>
<organism evidence="2 3">
    <name type="scientific">Listeria floridensis FSL S10-1187</name>
    <dbReference type="NCBI Taxonomy" id="1265817"/>
    <lineage>
        <taxon>Bacteria</taxon>
        <taxon>Bacillati</taxon>
        <taxon>Bacillota</taxon>
        <taxon>Bacilli</taxon>
        <taxon>Bacillales</taxon>
        <taxon>Listeriaceae</taxon>
        <taxon>Listeria</taxon>
    </lineage>
</organism>
<comment type="caution">
    <text evidence="2">The sequence shown here is derived from an EMBL/GenBank/DDBJ whole genome shotgun (WGS) entry which is preliminary data.</text>
</comment>
<evidence type="ECO:0000313" key="3">
    <source>
        <dbReference type="Proteomes" id="UP000019249"/>
    </source>
</evidence>
<name>A0ABP3AXN1_9LIST</name>
<feature type="non-terminal residue" evidence="2">
    <location>
        <position position="1"/>
    </location>
</feature>